<reference evidence="2" key="1">
    <citation type="thesis" date="2020" institute="ProQuest LLC" country="789 East Eisenhower Parkway, Ann Arbor, MI, USA">
        <title>Comparative Genomics and Chromosome Evolution.</title>
        <authorList>
            <person name="Mudd A.B."/>
        </authorList>
    </citation>
    <scope>NUCLEOTIDE SEQUENCE</scope>
    <source>
        <strain evidence="2">1538</strain>
        <tissue evidence="2">Blood</tissue>
    </source>
</reference>
<feature type="chain" id="PRO_5043696664" description="Secreted protein" evidence="1">
    <location>
        <begin position="19"/>
        <end position="89"/>
    </location>
</feature>
<keyword evidence="1" id="KW-0732">Signal</keyword>
<accession>A0AAV2ZY53</accession>
<evidence type="ECO:0000313" key="2">
    <source>
        <dbReference type="EMBL" id="DBA14933.1"/>
    </source>
</evidence>
<sequence>MIVYRCPLIVFVLPPVLCSHFSSFCKISPVPMTCSYLWQSNLLEFLSWGYATTTLCSGIKSCMHNKEILSLYISIYLDQWPWSITRTCY</sequence>
<proteinExistence type="predicted"/>
<organism evidence="2 3">
    <name type="scientific">Pyxicephalus adspersus</name>
    <name type="common">African bullfrog</name>
    <dbReference type="NCBI Taxonomy" id="30357"/>
    <lineage>
        <taxon>Eukaryota</taxon>
        <taxon>Metazoa</taxon>
        <taxon>Chordata</taxon>
        <taxon>Craniata</taxon>
        <taxon>Vertebrata</taxon>
        <taxon>Euteleostomi</taxon>
        <taxon>Amphibia</taxon>
        <taxon>Batrachia</taxon>
        <taxon>Anura</taxon>
        <taxon>Neobatrachia</taxon>
        <taxon>Ranoidea</taxon>
        <taxon>Pyxicephalidae</taxon>
        <taxon>Pyxicephalinae</taxon>
        <taxon>Pyxicephalus</taxon>
    </lineage>
</organism>
<comment type="caution">
    <text evidence="2">The sequence shown here is derived from an EMBL/GenBank/DDBJ whole genome shotgun (WGS) entry which is preliminary data.</text>
</comment>
<gene>
    <name evidence="2" type="ORF">GDO54_004208</name>
</gene>
<evidence type="ECO:0000256" key="1">
    <source>
        <dbReference type="SAM" id="SignalP"/>
    </source>
</evidence>
<dbReference type="AlphaFoldDB" id="A0AAV2ZY53"/>
<protein>
    <recommendedName>
        <fullName evidence="4">Secreted protein</fullName>
    </recommendedName>
</protein>
<evidence type="ECO:0000313" key="3">
    <source>
        <dbReference type="Proteomes" id="UP001181693"/>
    </source>
</evidence>
<dbReference type="Proteomes" id="UP001181693">
    <property type="component" value="Unassembled WGS sequence"/>
</dbReference>
<keyword evidence="3" id="KW-1185">Reference proteome</keyword>
<dbReference type="EMBL" id="DYDO01000012">
    <property type="protein sequence ID" value="DBA14933.1"/>
    <property type="molecule type" value="Genomic_DNA"/>
</dbReference>
<name>A0AAV2ZY53_PYXAD</name>
<evidence type="ECO:0008006" key="4">
    <source>
        <dbReference type="Google" id="ProtNLM"/>
    </source>
</evidence>
<feature type="signal peptide" evidence="1">
    <location>
        <begin position="1"/>
        <end position="18"/>
    </location>
</feature>